<dbReference type="InterPro" id="IPR001647">
    <property type="entry name" value="HTH_TetR"/>
</dbReference>
<dbReference type="PANTHER" id="PTHR30055:SF151">
    <property type="entry name" value="TRANSCRIPTIONAL REGULATORY PROTEIN"/>
    <property type="match status" value="1"/>
</dbReference>
<keyword evidence="3 5" id="KW-0238">DNA-binding</keyword>
<keyword evidence="2" id="KW-0805">Transcription regulation</keyword>
<organism evidence="8 9">
    <name type="scientific">Crossiella equi</name>
    <dbReference type="NCBI Taxonomy" id="130796"/>
    <lineage>
        <taxon>Bacteria</taxon>
        <taxon>Bacillati</taxon>
        <taxon>Actinomycetota</taxon>
        <taxon>Actinomycetes</taxon>
        <taxon>Pseudonocardiales</taxon>
        <taxon>Pseudonocardiaceae</taxon>
        <taxon>Crossiella</taxon>
    </lineage>
</organism>
<evidence type="ECO:0000256" key="6">
    <source>
        <dbReference type="SAM" id="MobiDB-lite"/>
    </source>
</evidence>
<name>A0ABS5AP30_9PSEU</name>
<dbReference type="Proteomes" id="UP001519363">
    <property type="component" value="Unassembled WGS sequence"/>
</dbReference>
<reference evidence="8 9" key="1">
    <citation type="submission" date="2021-03" db="EMBL/GenBank/DDBJ databases">
        <title>Sequencing the genomes of 1000 actinobacteria strains.</title>
        <authorList>
            <person name="Klenk H.-P."/>
        </authorList>
    </citation>
    <scope>NUCLEOTIDE SEQUENCE [LARGE SCALE GENOMIC DNA]</scope>
    <source>
        <strain evidence="8 9">DSM 44580</strain>
    </source>
</reference>
<evidence type="ECO:0000256" key="2">
    <source>
        <dbReference type="ARBA" id="ARBA00023015"/>
    </source>
</evidence>
<dbReference type="SUPFAM" id="SSF48498">
    <property type="entry name" value="Tetracyclin repressor-like, C-terminal domain"/>
    <property type="match status" value="1"/>
</dbReference>
<dbReference type="InterPro" id="IPR036271">
    <property type="entry name" value="Tet_transcr_reg_TetR-rel_C_sf"/>
</dbReference>
<dbReference type="Pfam" id="PF02909">
    <property type="entry name" value="TetR_C_1"/>
    <property type="match status" value="1"/>
</dbReference>
<keyword evidence="9" id="KW-1185">Reference proteome</keyword>
<proteinExistence type="predicted"/>
<dbReference type="InterPro" id="IPR003012">
    <property type="entry name" value="Tet_transcr_reg_TetR"/>
</dbReference>
<dbReference type="InterPro" id="IPR023772">
    <property type="entry name" value="DNA-bd_HTH_TetR-type_CS"/>
</dbReference>
<evidence type="ECO:0000313" key="9">
    <source>
        <dbReference type="Proteomes" id="UP001519363"/>
    </source>
</evidence>
<accession>A0ABS5AP30</accession>
<feature type="DNA-binding region" description="H-T-H motif" evidence="5">
    <location>
        <begin position="43"/>
        <end position="62"/>
    </location>
</feature>
<dbReference type="EMBL" id="JAGIOO010000001">
    <property type="protein sequence ID" value="MBP2478333.1"/>
    <property type="molecule type" value="Genomic_DNA"/>
</dbReference>
<dbReference type="PROSITE" id="PS50977">
    <property type="entry name" value="HTH_TETR_2"/>
    <property type="match status" value="1"/>
</dbReference>
<keyword evidence="1" id="KW-0678">Repressor</keyword>
<dbReference type="InterPro" id="IPR009057">
    <property type="entry name" value="Homeodomain-like_sf"/>
</dbReference>
<feature type="region of interest" description="Disordered" evidence="6">
    <location>
        <begin position="1"/>
        <end position="20"/>
    </location>
</feature>
<sequence>MEGSSNTGSPVRRSRGRPPRIDKAQAVAAALAVLDAEGLDALTMRRLATELGVQVGTLYGYFADKPALLTEMAEQMLAGCADPAPTGTWPEQAAELARRLRQALLRHRDGARVYAGTHTTGPNTLTYANTFLGVLRQAGFTPVQAARASFTTIHFTLGHTLEEQAGEERRTEDLETLRRALGGGDYPHLSLSAHIATTNDFEAYFEFGLTSLLTGFANLLAP</sequence>
<dbReference type="Pfam" id="PF00440">
    <property type="entry name" value="TetR_N"/>
    <property type="match status" value="1"/>
</dbReference>
<dbReference type="Gene3D" id="1.10.357.10">
    <property type="entry name" value="Tetracycline Repressor, domain 2"/>
    <property type="match status" value="1"/>
</dbReference>
<dbReference type="InterPro" id="IPR004111">
    <property type="entry name" value="Repressor_TetR_C"/>
</dbReference>
<evidence type="ECO:0000256" key="1">
    <source>
        <dbReference type="ARBA" id="ARBA00022491"/>
    </source>
</evidence>
<evidence type="ECO:0000259" key="7">
    <source>
        <dbReference type="PROSITE" id="PS50977"/>
    </source>
</evidence>
<comment type="caution">
    <text evidence="8">The sequence shown here is derived from an EMBL/GenBank/DDBJ whole genome shotgun (WGS) entry which is preliminary data.</text>
</comment>
<dbReference type="InterPro" id="IPR050109">
    <property type="entry name" value="HTH-type_TetR-like_transc_reg"/>
</dbReference>
<dbReference type="RefSeq" id="WP_086782803.1">
    <property type="nucleotide sequence ID" value="NZ_JAGIOO010000001.1"/>
</dbReference>
<dbReference type="PRINTS" id="PR00400">
    <property type="entry name" value="TETREPRESSOR"/>
</dbReference>
<dbReference type="Gene3D" id="1.10.10.60">
    <property type="entry name" value="Homeodomain-like"/>
    <property type="match status" value="1"/>
</dbReference>
<dbReference type="PROSITE" id="PS01081">
    <property type="entry name" value="HTH_TETR_1"/>
    <property type="match status" value="1"/>
</dbReference>
<evidence type="ECO:0000256" key="5">
    <source>
        <dbReference type="PROSITE-ProRule" id="PRU00335"/>
    </source>
</evidence>
<evidence type="ECO:0000256" key="3">
    <source>
        <dbReference type="ARBA" id="ARBA00023125"/>
    </source>
</evidence>
<keyword evidence="4" id="KW-0804">Transcription</keyword>
<dbReference type="SUPFAM" id="SSF46689">
    <property type="entry name" value="Homeodomain-like"/>
    <property type="match status" value="1"/>
</dbReference>
<feature type="domain" description="HTH tetR-type" evidence="7">
    <location>
        <begin position="20"/>
        <end position="80"/>
    </location>
</feature>
<dbReference type="PANTHER" id="PTHR30055">
    <property type="entry name" value="HTH-TYPE TRANSCRIPTIONAL REGULATOR RUTR"/>
    <property type="match status" value="1"/>
</dbReference>
<gene>
    <name evidence="8" type="ORF">JOF53_007205</name>
</gene>
<evidence type="ECO:0000313" key="8">
    <source>
        <dbReference type="EMBL" id="MBP2478333.1"/>
    </source>
</evidence>
<protein>
    <submittedName>
        <fullName evidence="8">TetR/AcrR family tetracycline transcriptional repressor</fullName>
    </submittedName>
</protein>
<evidence type="ECO:0000256" key="4">
    <source>
        <dbReference type="ARBA" id="ARBA00023163"/>
    </source>
</evidence>